<dbReference type="GO" id="GO:0016020">
    <property type="term" value="C:membrane"/>
    <property type="evidence" value="ECO:0007669"/>
    <property type="project" value="UniProtKB-SubCell"/>
</dbReference>
<dbReference type="InterPro" id="IPR004853">
    <property type="entry name" value="Sugar_P_trans_dom"/>
</dbReference>
<evidence type="ECO:0000313" key="8">
    <source>
        <dbReference type="Proteomes" id="UP000054248"/>
    </source>
</evidence>
<feature type="transmembrane region" description="Helical" evidence="5">
    <location>
        <begin position="119"/>
        <end position="138"/>
    </location>
</feature>
<evidence type="ECO:0000256" key="2">
    <source>
        <dbReference type="ARBA" id="ARBA00022692"/>
    </source>
</evidence>
<feature type="transmembrane region" description="Helical" evidence="5">
    <location>
        <begin position="91"/>
        <end position="113"/>
    </location>
</feature>
<dbReference type="OrthoDB" id="10261634at2759"/>
<dbReference type="HOGENOM" id="CLU_033641_3_0_1"/>
<evidence type="ECO:0000259" key="6">
    <source>
        <dbReference type="Pfam" id="PF03151"/>
    </source>
</evidence>
<keyword evidence="8" id="KW-1185">Reference proteome</keyword>
<dbReference type="PANTHER" id="PTHR11132">
    <property type="entry name" value="SOLUTE CARRIER FAMILY 35"/>
    <property type="match status" value="1"/>
</dbReference>
<organism evidence="7 8">
    <name type="scientific">Tulasnella calospora MUT 4182</name>
    <dbReference type="NCBI Taxonomy" id="1051891"/>
    <lineage>
        <taxon>Eukaryota</taxon>
        <taxon>Fungi</taxon>
        <taxon>Dikarya</taxon>
        <taxon>Basidiomycota</taxon>
        <taxon>Agaricomycotina</taxon>
        <taxon>Agaricomycetes</taxon>
        <taxon>Cantharellales</taxon>
        <taxon>Tulasnellaceae</taxon>
        <taxon>Tulasnella</taxon>
    </lineage>
</organism>
<dbReference type="AlphaFoldDB" id="A0A0C3LSS5"/>
<dbReference type="InterPro" id="IPR050186">
    <property type="entry name" value="TPT_transporter"/>
</dbReference>
<feature type="domain" description="Sugar phosphate transporter" evidence="6">
    <location>
        <begin position="29"/>
        <end position="320"/>
    </location>
</feature>
<dbReference type="Pfam" id="PF03151">
    <property type="entry name" value="TPT"/>
    <property type="match status" value="1"/>
</dbReference>
<accession>A0A0C3LSS5</accession>
<proteinExistence type="predicted"/>
<name>A0A0C3LSS5_9AGAM</name>
<keyword evidence="3 5" id="KW-1133">Transmembrane helix</keyword>
<dbReference type="Proteomes" id="UP000054248">
    <property type="component" value="Unassembled WGS sequence"/>
</dbReference>
<comment type="subcellular location">
    <subcellularLocation>
        <location evidence="1">Membrane</location>
        <topology evidence="1">Multi-pass membrane protein</topology>
    </subcellularLocation>
</comment>
<evidence type="ECO:0000313" key="7">
    <source>
        <dbReference type="EMBL" id="KIO24412.1"/>
    </source>
</evidence>
<feature type="transmembrane region" description="Helical" evidence="5">
    <location>
        <begin position="310"/>
        <end position="327"/>
    </location>
</feature>
<feature type="transmembrane region" description="Helical" evidence="5">
    <location>
        <begin position="252"/>
        <end position="271"/>
    </location>
</feature>
<evidence type="ECO:0000256" key="3">
    <source>
        <dbReference type="ARBA" id="ARBA00022989"/>
    </source>
</evidence>
<feature type="transmembrane region" description="Helical" evidence="5">
    <location>
        <begin position="26"/>
        <end position="43"/>
    </location>
</feature>
<evidence type="ECO:0000256" key="4">
    <source>
        <dbReference type="ARBA" id="ARBA00023136"/>
    </source>
</evidence>
<gene>
    <name evidence="7" type="ORF">M407DRAFT_212976</name>
</gene>
<keyword evidence="2 5" id="KW-0812">Transmembrane</keyword>
<evidence type="ECO:0000256" key="1">
    <source>
        <dbReference type="ARBA" id="ARBA00004141"/>
    </source>
</evidence>
<reference evidence="7 8" key="1">
    <citation type="submission" date="2014-04" db="EMBL/GenBank/DDBJ databases">
        <authorList>
            <consortium name="DOE Joint Genome Institute"/>
            <person name="Kuo A."/>
            <person name="Girlanda M."/>
            <person name="Perotto S."/>
            <person name="Kohler A."/>
            <person name="Nagy L.G."/>
            <person name="Floudas D."/>
            <person name="Copeland A."/>
            <person name="Barry K.W."/>
            <person name="Cichocki N."/>
            <person name="Veneault-Fourrey C."/>
            <person name="LaButti K."/>
            <person name="Lindquist E.A."/>
            <person name="Lipzen A."/>
            <person name="Lundell T."/>
            <person name="Morin E."/>
            <person name="Murat C."/>
            <person name="Sun H."/>
            <person name="Tunlid A."/>
            <person name="Henrissat B."/>
            <person name="Grigoriev I.V."/>
            <person name="Hibbett D.S."/>
            <person name="Martin F."/>
            <person name="Nordberg H.P."/>
            <person name="Cantor M.N."/>
            <person name="Hua S.X."/>
        </authorList>
    </citation>
    <scope>NUCLEOTIDE SEQUENCE [LARGE SCALE GENOMIC DNA]</scope>
    <source>
        <strain evidence="7 8">MUT 4182</strain>
    </source>
</reference>
<feature type="transmembrane region" description="Helical" evidence="5">
    <location>
        <begin position="172"/>
        <end position="189"/>
    </location>
</feature>
<keyword evidence="4 5" id="KW-0472">Membrane</keyword>
<protein>
    <recommendedName>
        <fullName evidence="6">Sugar phosphate transporter domain-containing protein</fullName>
    </recommendedName>
</protein>
<evidence type="ECO:0000256" key="5">
    <source>
        <dbReference type="SAM" id="Phobius"/>
    </source>
</evidence>
<dbReference type="EMBL" id="KN823062">
    <property type="protein sequence ID" value="KIO24412.1"/>
    <property type="molecule type" value="Genomic_DNA"/>
</dbReference>
<reference evidence="8" key="2">
    <citation type="submission" date="2015-01" db="EMBL/GenBank/DDBJ databases">
        <title>Evolutionary Origins and Diversification of the Mycorrhizal Mutualists.</title>
        <authorList>
            <consortium name="DOE Joint Genome Institute"/>
            <consortium name="Mycorrhizal Genomics Consortium"/>
            <person name="Kohler A."/>
            <person name="Kuo A."/>
            <person name="Nagy L.G."/>
            <person name="Floudas D."/>
            <person name="Copeland A."/>
            <person name="Barry K.W."/>
            <person name="Cichocki N."/>
            <person name="Veneault-Fourrey C."/>
            <person name="LaButti K."/>
            <person name="Lindquist E.A."/>
            <person name="Lipzen A."/>
            <person name="Lundell T."/>
            <person name="Morin E."/>
            <person name="Murat C."/>
            <person name="Riley R."/>
            <person name="Ohm R."/>
            <person name="Sun H."/>
            <person name="Tunlid A."/>
            <person name="Henrissat B."/>
            <person name="Grigoriev I.V."/>
            <person name="Hibbett D.S."/>
            <person name="Martin F."/>
        </authorList>
    </citation>
    <scope>NUCLEOTIDE SEQUENCE [LARGE SCALE GENOMIC DNA]</scope>
    <source>
        <strain evidence="8">MUT 4182</strain>
    </source>
</reference>
<sequence length="352" mass="38820">MLPSLRVSIDSLTEIPAQVREFSETGAFWMALYFVFNLGLTLYNKGVLVRFPFPYTLTALHTFCGTVGTSWLWHTGYFTPARLTTKENITLSFFSILYTLNIAISNVSLQLVTVPFHQVVRASAPIPTILITLALLGNRGRGFLGVGKERFLTLIPVMLGVAFATYDDYYFTTWGLILTLLGTFLAALKTVITNMLQTTTKSASLHPLDLLLRMSPLALLQCTIYAYVSGELNGVRNQFTGLGDINMSQRRLWALLVNGCIAFALNIVSLTANRKCGPLSMTVAANVKQVLTICLAVVIFDFRITPTNGMGILLTLLGGMWFGAIEYQEKKAKSMLYVGITHSGEKEKPTSV</sequence>